<dbReference type="AlphaFoldDB" id="A0AAD5JKN6"/>
<proteinExistence type="predicted"/>
<keyword evidence="2" id="KW-1185">Reference proteome</keyword>
<dbReference type="EMBL" id="JAIXMP010000065">
    <property type="protein sequence ID" value="KAI9243908.1"/>
    <property type="molecule type" value="Genomic_DNA"/>
</dbReference>
<evidence type="ECO:0000313" key="2">
    <source>
        <dbReference type="Proteomes" id="UP001209540"/>
    </source>
</evidence>
<reference evidence="1" key="1">
    <citation type="journal article" date="2022" name="IScience">
        <title>Evolution of zygomycete secretomes and the origins of terrestrial fungal ecologies.</title>
        <authorList>
            <person name="Chang Y."/>
            <person name="Wang Y."/>
            <person name="Mondo S."/>
            <person name="Ahrendt S."/>
            <person name="Andreopoulos W."/>
            <person name="Barry K."/>
            <person name="Beard J."/>
            <person name="Benny G.L."/>
            <person name="Blankenship S."/>
            <person name="Bonito G."/>
            <person name="Cuomo C."/>
            <person name="Desiro A."/>
            <person name="Gervers K.A."/>
            <person name="Hundley H."/>
            <person name="Kuo A."/>
            <person name="LaButti K."/>
            <person name="Lang B.F."/>
            <person name="Lipzen A."/>
            <person name="O'Donnell K."/>
            <person name="Pangilinan J."/>
            <person name="Reynolds N."/>
            <person name="Sandor L."/>
            <person name="Smith M.E."/>
            <person name="Tsang A."/>
            <person name="Grigoriev I.V."/>
            <person name="Stajich J.E."/>
            <person name="Spatafora J.W."/>
        </authorList>
    </citation>
    <scope>NUCLEOTIDE SEQUENCE</scope>
    <source>
        <strain evidence="1">RSA 2281</strain>
    </source>
</reference>
<comment type="caution">
    <text evidence="1">The sequence shown here is derived from an EMBL/GenBank/DDBJ whole genome shotgun (WGS) entry which is preliminary data.</text>
</comment>
<reference evidence="1" key="2">
    <citation type="submission" date="2023-02" db="EMBL/GenBank/DDBJ databases">
        <authorList>
            <consortium name="DOE Joint Genome Institute"/>
            <person name="Mondo S.J."/>
            <person name="Chang Y."/>
            <person name="Wang Y."/>
            <person name="Ahrendt S."/>
            <person name="Andreopoulos W."/>
            <person name="Barry K."/>
            <person name="Beard J."/>
            <person name="Benny G.L."/>
            <person name="Blankenship S."/>
            <person name="Bonito G."/>
            <person name="Cuomo C."/>
            <person name="Desiro A."/>
            <person name="Gervers K.A."/>
            <person name="Hundley H."/>
            <person name="Kuo A."/>
            <person name="LaButti K."/>
            <person name="Lang B.F."/>
            <person name="Lipzen A."/>
            <person name="O'Donnell K."/>
            <person name="Pangilinan J."/>
            <person name="Reynolds N."/>
            <person name="Sandor L."/>
            <person name="Smith M.W."/>
            <person name="Tsang A."/>
            <person name="Grigoriev I.V."/>
            <person name="Stajich J.E."/>
            <person name="Spatafora J.W."/>
        </authorList>
    </citation>
    <scope>NUCLEOTIDE SEQUENCE</scope>
    <source>
        <strain evidence="1">RSA 2281</strain>
    </source>
</reference>
<organism evidence="1 2">
    <name type="scientific">Phascolomyces articulosus</name>
    <dbReference type="NCBI Taxonomy" id="60185"/>
    <lineage>
        <taxon>Eukaryota</taxon>
        <taxon>Fungi</taxon>
        <taxon>Fungi incertae sedis</taxon>
        <taxon>Mucoromycota</taxon>
        <taxon>Mucoromycotina</taxon>
        <taxon>Mucoromycetes</taxon>
        <taxon>Mucorales</taxon>
        <taxon>Lichtheimiaceae</taxon>
        <taxon>Phascolomyces</taxon>
    </lineage>
</organism>
<gene>
    <name evidence="1" type="ORF">BDA99DRAFT_566449</name>
</gene>
<evidence type="ECO:0000313" key="1">
    <source>
        <dbReference type="EMBL" id="KAI9243908.1"/>
    </source>
</evidence>
<protein>
    <submittedName>
        <fullName evidence="1">Uncharacterized protein</fullName>
    </submittedName>
</protein>
<name>A0AAD5JKN6_9FUNG</name>
<dbReference type="Proteomes" id="UP001209540">
    <property type="component" value="Unassembled WGS sequence"/>
</dbReference>
<accession>A0AAD5JKN6</accession>
<sequence>MDIGSATVKFMSHVAPGLKESSCLNNNIAVLHCLHFEFTQVFHSTKCNDDSPKSIGNNETYHRLECVEEHAVQLLEYVLKSYCMDDEVFQKLDTDIKEHEVYSSSSNQSSAKLRQEVDALVAMNERNTIDPPFAGNQNSNENCTIIHVSPPST</sequence>